<feature type="signal peptide" evidence="1">
    <location>
        <begin position="1"/>
        <end position="21"/>
    </location>
</feature>
<dbReference type="SUPFAM" id="SSF56935">
    <property type="entry name" value="Porins"/>
    <property type="match status" value="1"/>
</dbReference>
<dbReference type="RefSeq" id="WP_250722639.1">
    <property type="nucleotide sequence ID" value="NZ_CP098400.1"/>
</dbReference>
<keyword evidence="3" id="KW-1185">Reference proteome</keyword>
<dbReference type="Proteomes" id="UP001056426">
    <property type="component" value="Chromosome"/>
</dbReference>
<sequence length="398" mass="44199">MKKISSIALGLMLGASMLTYGQQFEAEKIDPEQFEELKVKVGGDFALQYQGLSHEADVDLIDLKKNINLPTANLEIVSDLGPGVRLYMNTYLSSRHHNEAWVEGGYLQIDRLPFLPAADNIMEYLTIKAGVMMPNYGDAHYFRSNNASVFANPFVGNWIMDAYTTNPGMEFLFRKDGIIANVGVNNGRMNYGRGGDLGEDLVYSWKLGYDTDVNEDLRVRGTISGFHVGEGHSGATLWDGDRAGARYYNVMQLLDVDNPANNTADANFRSGRWSPGANQTEMNSYMANLFVKFHGLEVFGIYETMKGARGAVDQEFVQLAAQGIYRCGDFYGGIRWNKVEDKLNDSSVSRFNIGGGWFMLDYVLVKLEYVNQKYDGIAHGAINGGKFDGIVVEAAISF</sequence>
<gene>
    <name evidence="2" type="ORF">M9189_09320</name>
</gene>
<feature type="chain" id="PRO_5039914891" description="Porin" evidence="1">
    <location>
        <begin position="22"/>
        <end position="398"/>
    </location>
</feature>
<reference evidence="2" key="1">
    <citation type="submission" date="2022-05" db="EMBL/GenBank/DDBJ databases">
        <authorList>
            <person name="Sun X."/>
        </authorList>
    </citation>
    <scope>NUCLEOTIDE SEQUENCE</scope>
    <source>
        <strain evidence="2">Ai-910</strain>
    </source>
</reference>
<name>A0A9J6ZME9_9BACT</name>
<proteinExistence type="predicted"/>
<evidence type="ECO:0008006" key="4">
    <source>
        <dbReference type="Google" id="ProtNLM"/>
    </source>
</evidence>
<protein>
    <recommendedName>
        <fullName evidence="4">Porin</fullName>
    </recommendedName>
</protein>
<dbReference type="KEGG" id="alkq:M9189_09320"/>
<accession>A0A9J6ZME9</accession>
<organism evidence="2 3">
    <name type="scientific">Xiashengella succiniciproducens</name>
    <dbReference type="NCBI Taxonomy" id="2949635"/>
    <lineage>
        <taxon>Bacteria</taxon>
        <taxon>Pseudomonadati</taxon>
        <taxon>Bacteroidota</taxon>
        <taxon>Bacteroidia</taxon>
        <taxon>Marinilabiliales</taxon>
        <taxon>Marinilabiliaceae</taxon>
        <taxon>Xiashengella</taxon>
    </lineage>
</organism>
<evidence type="ECO:0000256" key="1">
    <source>
        <dbReference type="SAM" id="SignalP"/>
    </source>
</evidence>
<reference evidence="2" key="2">
    <citation type="submission" date="2022-06" db="EMBL/GenBank/DDBJ databases">
        <title>Xiashengella guii gen. nov. sp. nov., a bacterium isolated form anaerobic digestion tank.</title>
        <authorList>
            <person name="Huang H."/>
        </authorList>
    </citation>
    <scope>NUCLEOTIDE SEQUENCE</scope>
    <source>
        <strain evidence="2">Ai-910</strain>
    </source>
</reference>
<dbReference type="AlphaFoldDB" id="A0A9J6ZME9"/>
<evidence type="ECO:0000313" key="2">
    <source>
        <dbReference type="EMBL" id="URW79050.1"/>
    </source>
</evidence>
<keyword evidence="1" id="KW-0732">Signal</keyword>
<evidence type="ECO:0000313" key="3">
    <source>
        <dbReference type="Proteomes" id="UP001056426"/>
    </source>
</evidence>
<dbReference type="EMBL" id="CP098400">
    <property type="protein sequence ID" value="URW79050.1"/>
    <property type="molecule type" value="Genomic_DNA"/>
</dbReference>